<dbReference type="EMBL" id="BDFE01000009">
    <property type="protein sequence ID" value="GAU08137.1"/>
    <property type="molecule type" value="Genomic_DNA"/>
</dbReference>
<evidence type="ECO:0000313" key="2">
    <source>
        <dbReference type="Proteomes" id="UP000095200"/>
    </source>
</evidence>
<sequence length="121" mass="12406">MTITSKIAILSYNDTRARGSAHPPVIVSGTFAADDGTYPTGLLLARAADGSYAPYDPTGDAPLNAVVGVLDAEIDTSNSTVGLVVIHGSVIRTTLKVGATDSESPTESQLDALRDAGIFAE</sequence>
<gene>
    <name evidence="1" type="ORF">DPF_0840</name>
</gene>
<dbReference type="Proteomes" id="UP000095200">
    <property type="component" value="Unassembled WGS sequence"/>
</dbReference>
<name>A0A194ADH8_9BACT</name>
<evidence type="ECO:0008006" key="3">
    <source>
        <dbReference type="Google" id="ProtNLM"/>
    </source>
</evidence>
<evidence type="ECO:0000313" key="1">
    <source>
        <dbReference type="EMBL" id="GAU08137.1"/>
    </source>
</evidence>
<keyword evidence="2" id="KW-1185">Reference proteome</keyword>
<proteinExistence type="predicted"/>
<accession>A0A194ADH8</accession>
<dbReference type="STRING" id="1592317.DPF_0840"/>
<protein>
    <recommendedName>
        <fullName evidence="3">Head decoration protein</fullName>
    </recommendedName>
</protein>
<comment type="caution">
    <text evidence="1">The sequence shown here is derived from an EMBL/GenBank/DDBJ whole genome shotgun (WGS) entry which is preliminary data.</text>
</comment>
<dbReference type="RefSeq" id="WP_069857630.1">
    <property type="nucleotide sequence ID" value="NZ_BDFE01000009.1"/>
</dbReference>
<dbReference type="OrthoDB" id="5456145at2"/>
<reference evidence="2" key="1">
    <citation type="submission" date="2016-06" db="EMBL/GenBank/DDBJ databases">
        <title>Draft genome sequence of Desulfoplanes formicivorans strain Pf12B.</title>
        <authorList>
            <person name="Watanabe M."/>
            <person name="Kojima H."/>
            <person name="Fukui M."/>
        </authorList>
    </citation>
    <scope>NUCLEOTIDE SEQUENCE [LARGE SCALE GENOMIC DNA]</scope>
    <source>
        <strain evidence="2">Pf12B</strain>
    </source>
</reference>
<dbReference type="AlphaFoldDB" id="A0A194ADH8"/>
<organism evidence="1 2">
    <name type="scientific">Desulfoplanes formicivorans</name>
    <dbReference type="NCBI Taxonomy" id="1592317"/>
    <lineage>
        <taxon>Bacteria</taxon>
        <taxon>Pseudomonadati</taxon>
        <taxon>Thermodesulfobacteriota</taxon>
        <taxon>Desulfovibrionia</taxon>
        <taxon>Desulfovibrionales</taxon>
        <taxon>Desulfoplanaceae</taxon>
        <taxon>Desulfoplanes</taxon>
    </lineage>
</organism>